<evidence type="ECO:0008006" key="5">
    <source>
        <dbReference type="Google" id="ProtNLM"/>
    </source>
</evidence>
<feature type="domain" description="Zinc knuckle CX2CX4HX4C" evidence="3">
    <location>
        <begin position="169"/>
        <end position="216"/>
    </location>
</feature>
<organism evidence="4">
    <name type="scientific">Fagus sylvatica</name>
    <name type="common">Beechnut</name>
    <dbReference type="NCBI Taxonomy" id="28930"/>
    <lineage>
        <taxon>Eukaryota</taxon>
        <taxon>Viridiplantae</taxon>
        <taxon>Streptophyta</taxon>
        <taxon>Embryophyta</taxon>
        <taxon>Tracheophyta</taxon>
        <taxon>Spermatophyta</taxon>
        <taxon>Magnoliopsida</taxon>
        <taxon>eudicotyledons</taxon>
        <taxon>Gunneridae</taxon>
        <taxon>Pentapetalae</taxon>
        <taxon>rosids</taxon>
        <taxon>fabids</taxon>
        <taxon>Fagales</taxon>
        <taxon>Fagaceae</taxon>
        <taxon>Fagus</taxon>
    </lineage>
</organism>
<evidence type="ECO:0000259" key="2">
    <source>
        <dbReference type="Pfam" id="PF14111"/>
    </source>
</evidence>
<gene>
    <name evidence="4" type="ORF">FSB_LOCUS8141</name>
</gene>
<evidence type="ECO:0000313" key="4">
    <source>
        <dbReference type="EMBL" id="SPC80259.1"/>
    </source>
</evidence>
<evidence type="ECO:0000259" key="3">
    <source>
        <dbReference type="Pfam" id="PF14392"/>
    </source>
</evidence>
<dbReference type="EMBL" id="OIVN01000441">
    <property type="protein sequence ID" value="SPC80259.1"/>
    <property type="molecule type" value="Genomic_DNA"/>
</dbReference>
<dbReference type="PANTHER" id="PTHR31286">
    <property type="entry name" value="GLYCINE-RICH CELL WALL STRUCTURAL PROTEIN 1.8-LIKE"/>
    <property type="match status" value="1"/>
</dbReference>
<reference evidence="4" key="1">
    <citation type="submission" date="2018-02" db="EMBL/GenBank/DDBJ databases">
        <authorList>
            <person name="Cohen D.B."/>
            <person name="Kent A.D."/>
        </authorList>
    </citation>
    <scope>NUCLEOTIDE SEQUENCE</scope>
</reference>
<dbReference type="InterPro" id="IPR040256">
    <property type="entry name" value="At4g02000-like"/>
</dbReference>
<evidence type="ECO:0000256" key="1">
    <source>
        <dbReference type="SAM" id="MobiDB-lite"/>
    </source>
</evidence>
<dbReference type="PANTHER" id="PTHR31286:SF167">
    <property type="entry name" value="OS09G0268800 PROTEIN"/>
    <property type="match status" value="1"/>
</dbReference>
<feature type="domain" description="DUF4283" evidence="2">
    <location>
        <begin position="28"/>
        <end position="107"/>
    </location>
</feature>
<accession>A0A2N9F056</accession>
<sequence length="421" mass="48166">MEPIEDMWKRFTLSEKEGLDVDLANTTQQSENILVAKFLTPRVLNIDSVARTFKPLWKTKRNFSVQDLGRNKVALVFYDEVDLEQVLANEPWSFDKFLVVFQRLYDDIAIDDLTFSHASFWVQIHNIPIRRMTEESAGAIGRTLGHVERVTDRDDERGGENCMRVRVRMDITTPLCCGRMIRMEERKKRWAAFRYERLPNFCYWCGHLDHAKKDCDEGLRHRNTNPPEELQYRVWLRAEMDRPPHMEIEENPGIPNFVPSHKPNPEIFAEQLCEIDEAINYVPNKANPESTNPSLVNPARESLLTDTHVTQNSPIQSVVPRGILNDITNGLPSNTSSLKTRTAKWKMLAQAHGTNPVKADPSCHLKRSPLLLEPYTIKEKKKKKSGHAESGDGTSLPTVVVLKSTSEEISVEAGLQLCQQP</sequence>
<proteinExistence type="predicted"/>
<dbReference type="Pfam" id="PF14111">
    <property type="entry name" value="DUF4283"/>
    <property type="match status" value="1"/>
</dbReference>
<dbReference type="InterPro" id="IPR025836">
    <property type="entry name" value="Zn_knuckle_CX2CX4HX4C"/>
</dbReference>
<protein>
    <recommendedName>
        <fullName evidence="5">CCHC-type domain-containing protein</fullName>
    </recommendedName>
</protein>
<name>A0A2N9F056_FAGSY</name>
<dbReference type="AlphaFoldDB" id="A0A2N9F056"/>
<dbReference type="InterPro" id="IPR025558">
    <property type="entry name" value="DUF4283"/>
</dbReference>
<feature type="region of interest" description="Disordered" evidence="1">
    <location>
        <begin position="376"/>
        <end position="399"/>
    </location>
</feature>
<dbReference type="Pfam" id="PF14392">
    <property type="entry name" value="zf-CCHC_4"/>
    <property type="match status" value="1"/>
</dbReference>